<dbReference type="GO" id="GO:0006325">
    <property type="term" value="P:chromatin organization"/>
    <property type="evidence" value="ECO:0007669"/>
    <property type="project" value="UniProtKB-KW"/>
</dbReference>
<keyword evidence="9" id="KW-0833">Ubl conjugation pathway</keyword>
<dbReference type="GO" id="GO:0051301">
    <property type="term" value="P:cell division"/>
    <property type="evidence" value="ECO:0007669"/>
    <property type="project" value="UniProtKB-KW"/>
</dbReference>
<dbReference type="InterPro" id="IPR026126">
    <property type="entry name" value="BABAM1"/>
</dbReference>
<evidence type="ECO:0000256" key="7">
    <source>
        <dbReference type="ARBA" id="ARBA00022763"/>
    </source>
</evidence>
<organism evidence="17 18">
    <name type="scientific">Riccia fluitans</name>
    <dbReference type="NCBI Taxonomy" id="41844"/>
    <lineage>
        <taxon>Eukaryota</taxon>
        <taxon>Viridiplantae</taxon>
        <taxon>Streptophyta</taxon>
        <taxon>Embryophyta</taxon>
        <taxon>Marchantiophyta</taxon>
        <taxon>Marchantiopsida</taxon>
        <taxon>Marchantiidae</taxon>
        <taxon>Marchantiales</taxon>
        <taxon>Ricciaceae</taxon>
        <taxon>Riccia</taxon>
    </lineage>
</organism>
<dbReference type="GO" id="GO:0005737">
    <property type="term" value="C:cytoplasm"/>
    <property type="evidence" value="ECO:0007669"/>
    <property type="project" value="UniProtKB-SubCell"/>
</dbReference>
<evidence type="ECO:0000256" key="3">
    <source>
        <dbReference type="ARBA" id="ARBA00010809"/>
    </source>
</evidence>
<dbReference type="AlphaFoldDB" id="A0ABD1Z9T0"/>
<evidence type="ECO:0000256" key="2">
    <source>
        <dbReference type="ARBA" id="ARBA00004496"/>
    </source>
</evidence>
<comment type="caution">
    <text evidence="17">The sequence shown here is derived from an EMBL/GenBank/DDBJ whole genome shotgun (WGS) entry which is preliminary data.</text>
</comment>
<comment type="similarity">
    <text evidence="3">Belongs to the BABAM1 family.</text>
</comment>
<evidence type="ECO:0000256" key="11">
    <source>
        <dbReference type="ARBA" id="ARBA00023204"/>
    </source>
</evidence>
<evidence type="ECO:0000256" key="14">
    <source>
        <dbReference type="ARBA" id="ARBA00030984"/>
    </source>
</evidence>
<dbReference type="GO" id="GO:0005634">
    <property type="term" value="C:nucleus"/>
    <property type="evidence" value="ECO:0007669"/>
    <property type="project" value="UniProtKB-SubCell"/>
</dbReference>
<evidence type="ECO:0000256" key="5">
    <source>
        <dbReference type="ARBA" id="ARBA00022490"/>
    </source>
</evidence>
<evidence type="ECO:0000256" key="4">
    <source>
        <dbReference type="ARBA" id="ARBA00019437"/>
    </source>
</evidence>
<reference evidence="17 18" key="1">
    <citation type="submission" date="2024-09" db="EMBL/GenBank/DDBJ databases">
        <title>Chromosome-scale assembly of Riccia fluitans.</title>
        <authorList>
            <person name="Paukszto L."/>
            <person name="Sawicki J."/>
            <person name="Karawczyk K."/>
            <person name="Piernik-Szablinska J."/>
            <person name="Szczecinska M."/>
            <person name="Mazdziarz M."/>
        </authorList>
    </citation>
    <scope>NUCLEOTIDE SEQUENCE [LARGE SCALE GENOMIC DNA]</scope>
    <source>
        <strain evidence="17">Rf_01</strain>
        <tissue evidence="17">Aerial parts of the thallus</tissue>
    </source>
</reference>
<sequence>MQKPGHEALRYEWKAGTYVPENIIFCVDVDRETEMEMKSGGGKQQQGTAPAAPTFSRMDAVKQALLLFVHSKLTMNPHHQFAFITLDRAASWFQREYTNNVDLINSSIRNLSPQGSFQQFDISPLLLLGASEGRLVQSQGRILRLVLIYCRSSVVPEFQKHLMERQKFTLDALYMHDKPAPNNCPQKVYDALVDVLEHVSHHEGYIFESSSGSARTLFRHICFLLSHPQQRIVQEDLMSSVKDFAQMKPQADVVCNNTAPRPAEEGNNAAHTSGAGR</sequence>
<dbReference type="Proteomes" id="UP001605036">
    <property type="component" value="Unassembled WGS sequence"/>
</dbReference>
<keyword evidence="8" id="KW-0498">Mitosis</keyword>
<evidence type="ECO:0000256" key="8">
    <source>
        <dbReference type="ARBA" id="ARBA00022776"/>
    </source>
</evidence>
<evidence type="ECO:0000256" key="16">
    <source>
        <dbReference type="SAM" id="MobiDB-lite"/>
    </source>
</evidence>
<evidence type="ECO:0000256" key="1">
    <source>
        <dbReference type="ARBA" id="ARBA00004123"/>
    </source>
</evidence>
<dbReference type="Gene3D" id="3.40.50.410">
    <property type="entry name" value="von Willebrand factor, type A domain"/>
    <property type="match status" value="1"/>
</dbReference>
<dbReference type="PANTHER" id="PTHR15660:SF1">
    <property type="entry name" value="BRISC AND BRCA1-A COMPLEX MEMBER 1"/>
    <property type="match status" value="1"/>
</dbReference>
<keyword evidence="12" id="KW-0539">Nucleus</keyword>
<keyword evidence="13" id="KW-0131">Cell cycle</keyword>
<evidence type="ECO:0000256" key="15">
    <source>
        <dbReference type="ARBA" id="ARBA00031038"/>
    </source>
</evidence>
<comment type="subcellular location">
    <subcellularLocation>
        <location evidence="2">Cytoplasm</location>
    </subcellularLocation>
    <subcellularLocation>
        <location evidence="1">Nucleus</location>
    </subcellularLocation>
</comment>
<dbReference type="PANTHER" id="PTHR15660">
    <property type="entry name" value="BRISC AND BRCA1-A COMPLEX MEMBER 1"/>
    <property type="match status" value="1"/>
</dbReference>
<accession>A0ABD1Z9T0</accession>
<dbReference type="InterPro" id="IPR036465">
    <property type="entry name" value="vWFA_dom_sf"/>
</dbReference>
<dbReference type="GO" id="GO:0006281">
    <property type="term" value="P:DNA repair"/>
    <property type="evidence" value="ECO:0007669"/>
    <property type="project" value="UniProtKB-KW"/>
</dbReference>
<name>A0ABD1Z9T0_9MARC</name>
<evidence type="ECO:0000256" key="6">
    <source>
        <dbReference type="ARBA" id="ARBA00022618"/>
    </source>
</evidence>
<feature type="region of interest" description="Disordered" evidence="16">
    <location>
        <begin position="256"/>
        <end position="277"/>
    </location>
</feature>
<keyword evidence="5" id="KW-0963">Cytoplasm</keyword>
<dbReference type="SUPFAM" id="SSF53300">
    <property type="entry name" value="vWA-like"/>
    <property type="match status" value="1"/>
</dbReference>
<proteinExistence type="inferred from homology"/>
<keyword evidence="18" id="KW-1185">Reference proteome</keyword>
<keyword evidence="7" id="KW-0227">DNA damage</keyword>
<keyword evidence="11" id="KW-0234">DNA repair</keyword>
<gene>
    <name evidence="17" type="ORF">R1flu_011034</name>
</gene>
<evidence type="ECO:0000256" key="13">
    <source>
        <dbReference type="ARBA" id="ARBA00023306"/>
    </source>
</evidence>
<keyword evidence="6" id="KW-0132">Cell division</keyword>
<evidence type="ECO:0000313" key="18">
    <source>
        <dbReference type="Proteomes" id="UP001605036"/>
    </source>
</evidence>
<evidence type="ECO:0000256" key="9">
    <source>
        <dbReference type="ARBA" id="ARBA00022786"/>
    </source>
</evidence>
<evidence type="ECO:0000313" key="17">
    <source>
        <dbReference type="EMBL" id="KAL2643447.1"/>
    </source>
</evidence>
<evidence type="ECO:0000256" key="12">
    <source>
        <dbReference type="ARBA" id="ARBA00023242"/>
    </source>
</evidence>
<evidence type="ECO:0000256" key="10">
    <source>
        <dbReference type="ARBA" id="ARBA00022853"/>
    </source>
</evidence>
<protein>
    <recommendedName>
        <fullName evidence="4">BRISC and BRCA1-A complex member 1</fullName>
    </recommendedName>
    <alternativeName>
        <fullName evidence="14">Mediator of RAP80 interactions and targeting subunit of 40 kDa</fullName>
    </alternativeName>
    <alternativeName>
        <fullName evidence="15">New component of the BRCA1-A complex</fullName>
    </alternativeName>
</protein>
<keyword evidence="10" id="KW-0156">Chromatin regulator</keyword>
<dbReference type="EMBL" id="JBHFFA010000002">
    <property type="protein sequence ID" value="KAL2643447.1"/>
    <property type="molecule type" value="Genomic_DNA"/>
</dbReference>
<dbReference type="CDD" id="cd21502">
    <property type="entry name" value="vWA_BABAM1"/>
    <property type="match status" value="1"/>
</dbReference>